<dbReference type="OrthoDB" id="9810664at2"/>
<dbReference type="Gene3D" id="1.20.1290.10">
    <property type="entry name" value="AhpD-like"/>
    <property type="match status" value="1"/>
</dbReference>
<dbReference type="AlphaFoldDB" id="Q1IR19"/>
<dbReference type="EMBL" id="CP000360">
    <property type="protein sequence ID" value="ABF40681.1"/>
    <property type="molecule type" value="Genomic_DNA"/>
</dbReference>
<dbReference type="RefSeq" id="WP_011522483.1">
    <property type="nucleotide sequence ID" value="NC_008009.1"/>
</dbReference>
<dbReference type="KEGG" id="aba:Acid345_1680"/>
<dbReference type="InterPro" id="IPR003779">
    <property type="entry name" value="CMD-like"/>
</dbReference>
<dbReference type="eggNOG" id="COG2128">
    <property type="taxonomic scope" value="Bacteria"/>
</dbReference>
<protein>
    <recommendedName>
        <fullName evidence="1">Carboxymuconolactone decarboxylase-like domain-containing protein</fullName>
    </recommendedName>
</protein>
<feature type="domain" description="Carboxymuconolactone decarboxylase-like" evidence="1">
    <location>
        <begin position="50"/>
        <end position="90"/>
    </location>
</feature>
<name>Q1IR19_KORVE</name>
<proteinExistence type="predicted"/>
<evidence type="ECO:0000313" key="2">
    <source>
        <dbReference type="EMBL" id="ABF40681.1"/>
    </source>
</evidence>
<dbReference type="InterPro" id="IPR029032">
    <property type="entry name" value="AhpD-like"/>
</dbReference>
<organism evidence="2 3">
    <name type="scientific">Koribacter versatilis (strain Ellin345)</name>
    <dbReference type="NCBI Taxonomy" id="204669"/>
    <lineage>
        <taxon>Bacteria</taxon>
        <taxon>Pseudomonadati</taxon>
        <taxon>Acidobacteriota</taxon>
        <taxon>Terriglobia</taxon>
        <taxon>Terriglobales</taxon>
        <taxon>Candidatus Korobacteraceae</taxon>
        <taxon>Candidatus Korobacter</taxon>
    </lineage>
</organism>
<dbReference type="GO" id="GO:0051920">
    <property type="term" value="F:peroxiredoxin activity"/>
    <property type="evidence" value="ECO:0007669"/>
    <property type="project" value="InterPro"/>
</dbReference>
<dbReference type="EnsemblBacteria" id="ABF40681">
    <property type="protein sequence ID" value="ABF40681"/>
    <property type="gene ID" value="Acid345_1680"/>
</dbReference>
<reference evidence="2 3" key="1">
    <citation type="journal article" date="2009" name="Appl. Environ. Microbiol.">
        <title>Three genomes from the phylum Acidobacteria provide insight into the lifestyles of these microorganisms in soils.</title>
        <authorList>
            <person name="Ward N.L."/>
            <person name="Challacombe J.F."/>
            <person name="Janssen P.H."/>
            <person name="Henrissat B."/>
            <person name="Coutinho P.M."/>
            <person name="Wu M."/>
            <person name="Xie G."/>
            <person name="Haft D.H."/>
            <person name="Sait M."/>
            <person name="Badger J."/>
            <person name="Barabote R.D."/>
            <person name="Bradley B."/>
            <person name="Brettin T.S."/>
            <person name="Brinkac L.M."/>
            <person name="Bruce D."/>
            <person name="Creasy T."/>
            <person name="Daugherty S.C."/>
            <person name="Davidsen T.M."/>
            <person name="DeBoy R.T."/>
            <person name="Detter J.C."/>
            <person name="Dodson R.J."/>
            <person name="Durkin A.S."/>
            <person name="Ganapathy A."/>
            <person name="Gwinn-Giglio M."/>
            <person name="Han C.S."/>
            <person name="Khouri H."/>
            <person name="Kiss H."/>
            <person name="Kothari S.P."/>
            <person name="Madupu R."/>
            <person name="Nelson K.E."/>
            <person name="Nelson W.C."/>
            <person name="Paulsen I."/>
            <person name="Penn K."/>
            <person name="Ren Q."/>
            <person name="Rosovitz M.J."/>
            <person name="Selengut J.D."/>
            <person name="Shrivastava S."/>
            <person name="Sullivan S.A."/>
            <person name="Tapia R."/>
            <person name="Thompson L.S."/>
            <person name="Watkins K.L."/>
            <person name="Yang Q."/>
            <person name="Yu C."/>
            <person name="Zafar N."/>
            <person name="Zhou L."/>
            <person name="Kuske C.R."/>
        </authorList>
    </citation>
    <scope>NUCLEOTIDE SEQUENCE [LARGE SCALE GENOMIC DNA]</scope>
    <source>
        <strain evidence="2 3">Ellin345</strain>
    </source>
</reference>
<dbReference type="STRING" id="204669.Acid345_1680"/>
<gene>
    <name evidence="2" type="ordered locus">Acid345_1680</name>
</gene>
<evidence type="ECO:0000259" key="1">
    <source>
        <dbReference type="Pfam" id="PF02627"/>
    </source>
</evidence>
<dbReference type="Proteomes" id="UP000002432">
    <property type="component" value="Chromosome"/>
</dbReference>
<keyword evidence="3" id="KW-1185">Reference proteome</keyword>
<sequence>MSDQDPPATKIRLTEDAEATGDTLAAYDYWRAGSGRTKVPGIIKCFGSRPDFLRQVVDFSNTIHFSEGHLSRRHKEMIASYVSYLNRCPY</sequence>
<accession>Q1IR19</accession>
<dbReference type="Pfam" id="PF02627">
    <property type="entry name" value="CMD"/>
    <property type="match status" value="1"/>
</dbReference>
<dbReference type="HOGENOM" id="CLU_2436972_0_0_0"/>
<evidence type="ECO:0000313" key="3">
    <source>
        <dbReference type="Proteomes" id="UP000002432"/>
    </source>
</evidence>
<dbReference type="SUPFAM" id="SSF69118">
    <property type="entry name" value="AhpD-like"/>
    <property type="match status" value="1"/>
</dbReference>